<gene>
    <name evidence="1" type="ORF">K469DRAFT_587897</name>
</gene>
<proteinExistence type="predicted"/>
<protein>
    <submittedName>
        <fullName evidence="1">Uncharacterized protein</fullName>
    </submittedName>
</protein>
<dbReference type="Pfam" id="PF13424">
    <property type="entry name" value="TPR_12"/>
    <property type="match status" value="1"/>
</dbReference>
<dbReference type="PANTHER" id="PTHR46082">
    <property type="entry name" value="ATP/GTP-BINDING PROTEIN-RELATED"/>
    <property type="match status" value="1"/>
</dbReference>
<dbReference type="InterPro" id="IPR011990">
    <property type="entry name" value="TPR-like_helical_dom_sf"/>
</dbReference>
<organism evidence="1 2">
    <name type="scientific">Zopfia rhizophila CBS 207.26</name>
    <dbReference type="NCBI Taxonomy" id="1314779"/>
    <lineage>
        <taxon>Eukaryota</taxon>
        <taxon>Fungi</taxon>
        <taxon>Dikarya</taxon>
        <taxon>Ascomycota</taxon>
        <taxon>Pezizomycotina</taxon>
        <taxon>Dothideomycetes</taxon>
        <taxon>Dothideomycetes incertae sedis</taxon>
        <taxon>Zopfiaceae</taxon>
        <taxon>Zopfia</taxon>
    </lineage>
</organism>
<dbReference type="PANTHER" id="PTHR46082:SF11">
    <property type="entry name" value="AAA+ ATPASE DOMAIN-CONTAINING PROTEIN-RELATED"/>
    <property type="match status" value="1"/>
</dbReference>
<dbReference type="EMBL" id="ML994650">
    <property type="protein sequence ID" value="KAF2182111.1"/>
    <property type="molecule type" value="Genomic_DNA"/>
</dbReference>
<dbReference type="SUPFAM" id="SSF48452">
    <property type="entry name" value="TPR-like"/>
    <property type="match status" value="1"/>
</dbReference>
<dbReference type="Gene3D" id="1.25.40.10">
    <property type="entry name" value="Tetratricopeptide repeat domain"/>
    <property type="match status" value="1"/>
</dbReference>
<evidence type="ECO:0000313" key="2">
    <source>
        <dbReference type="Proteomes" id="UP000800200"/>
    </source>
</evidence>
<dbReference type="InterPro" id="IPR053137">
    <property type="entry name" value="NLR-like"/>
</dbReference>
<accession>A0A6A6DRC8</accession>
<dbReference type="OrthoDB" id="5986190at2759"/>
<name>A0A6A6DRC8_9PEZI</name>
<evidence type="ECO:0000313" key="1">
    <source>
        <dbReference type="EMBL" id="KAF2182111.1"/>
    </source>
</evidence>
<keyword evidence="2" id="KW-1185">Reference proteome</keyword>
<dbReference type="Proteomes" id="UP000800200">
    <property type="component" value="Unassembled WGS sequence"/>
</dbReference>
<sequence>MYNLALTYWRQGRWKEAEELFVQVVETQKKVLGAEHPDTLVTMHNLASTYRSQERWKEAEELFAIPLMENCFQLRKQVLRAQHPHVELSREALSKWAGT</sequence>
<dbReference type="AlphaFoldDB" id="A0A6A6DRC8"/>
<reference evidence="1" key="1">
    <citation type="journal article" date="2020" name="Stud. Mycol.">
        <title>101 Dothideomycetes genomes: a test case for predicting lifestyles and emergence of pathogens.</title>
        <authorList>
            <person name="Haridas S."/>
            <person name="Albert R."/>
            <person name="Binder M."/>
            <person name="Bloem J."/>
            <person name="Labutti K."/>
            <person name="Salamov A."/>
            <person name="Andreopoulos B."/>
            <person name="Baker S."/>
            <person name="Barry K."/>
            <person name="Bills G."/>
            <person name="Bluhm B."/>
            <person name="Cannon C."/>
            <person name="Castanera R."/>
            <person name="Culley D."/>
            <person name="Daum C."/>
            <person name="Ezra D."/>
            <person name="Gonzalez J."/>
            <person name="Henrissat B."/>
            <person name="Kuo A."/>
            <person name="Liang C."/>
            <person name="Lipzen A."/>
            <person name="Lutzoni F."/>
            <person name="Magnuson J."/>
            <person name="Mondo S."/>
            <person name="Nolan M."/>
            <person name="Ohm R."/>
            <person name="Pangilinan J."/>
            <person name="Park H.-J."/>
            <person name="Ramirez L."/>
            <person name="Alfaro M."/>
            <person name="Sun H."/>
            <person name="Tritt A."/>
            <person name="Yoshinaga Y."/>
            <person name="Zwiers L.-H."/>
            <person name="Turgeon B."/>
            <person name="Goodwin S."/>
            <person name="Spatafora J."/>
            <person name="Crous P."/>
            <person name="Grigoriev I."/>
        </authorList>
    </citation>
    <scope>NUCLEOTIDE SEQUENCE</scope>
    <source>
        <strain evidence="1">CBS 207.26</strain>
    </source>
</reference>